<protein>
    <submittedName>
        <fullName evidence="1">Uncharacterized protein</fullName>
    </submittedName>
</protein>
<keyword evidence="2" id="KW-1185">Reference proteome</keyword>
<dbReference type="EMBL" id="JAZHXI010000018">
    <property type="protein sequence ID" value="KAL2061808.1"/>
    <property type="molecule type" value="Genomic_DNA"/>
</dbReference>
<reference evidence="1 2" key="1">
    <citation type="journal article" date="2024" name="Commun. Biol.">
        <title>Comparative genomic analysis of thermophilic fungi reveals convergent evolutionary adaptations and gene losses.</title>
        <authorList>
            <person name="Steindorff A.S."/>
            <person name="Aguilar-Pontes M.V."/>
            <person name="Robinson A.J."/>
            <person name="Andreopoulos B."/>
            <person name="LaButti K."/>
            <person name="Kuo A."/>
            <person name="Mondo S."/>
            <person name="Riley R."/>
            <person name="Otillar R."/>
            <person name="Haridas S."/>
            <person name="Lipzen A."/>
            <person name="Grimwood J."/>
            <person name="Schmutz J."/>
            <person name="Clum A."/>
            <person name="Reid I.D."/>
            <person name="Moisan M.C."/>
            <person name="Butler G."/>
            <person name="Nguyen T.T.M."/>
            <person name="Dewar K."/>
            <person name="Conant G."/>
            <person name="Drula E."/>
            <person name="Henrissat B."/>
            <person name="Hansel C."/>
            <person name="Singer S."/>
            <person name="Hutchinson M.I."/>
            <person name="de Vries R.P."/>
            <person name="Natvig D.O."/>
            <person name="Powell A.J."/>
            <person name="Tsang A."/>
            <person name="Grigoriev I.V."/>
        </authorList>
    </citation>
    <scope>NUCLEOTIDE SEQUENCE [LARGE SCALE GENOMIC DNA]</scope>
    <source>
        <strain evidence="1 2">CBS 494.80</strain>
    </source>
</reference>
<organism evidence="1 2">
    <name type="scientific">Oculimacula yallundae</name>
    <dbReference type="NCBI Taxonomy" id="86028"/>
    <lineage>
        <taxon>Eukaryota</taxon>
        <taxon>Fungi</taxon>
        <taxon>Dikarya</taxon>
        <taxon>Ascomycota</taxon>
        <taxon>Pezizomycotina</taxon>
        <taxon>Leotiomycetes</taxon>
        <taxon>Helotiales</taxon>
        <taxon>Ploettnerulaceae</taxon>
        <taxon>Oculimacula</taxon>
    </lineage>
</organism>
<name>A0ABR4BYK2_9HELO</name>
<accession>A0ABR4BYK2</accession>
<comment type="caution">
    <text evidence="1">The sequence shown here is derived from an EMBL/GenBank/DDBJ whole genome shotgun (WGS) entry which is preliminary data.</text>
</comment>
<evidence type="ECO:0000313" key="2">
    <source>
        <dbReference type="Proteomes" id="UP001595075"/>
    </source>
</evidence>
<evidence type="ECO:0000313" key="1">
    <source>
        <dbReference type="EMBL" id="KAL2061808.1"/>
    </source>
</evidence>
<sequence length="88" mass="9681">MIFVYSKFLIHGVKTSFVLSIHPNDLMIFRQALRSSSVLCQIYITSSHIPSLARTVLISGESQNCVPASPANPSKRNIILPSLCHATL</sequence>
<gene>
    <name evidence="1" type="ORF">VTL71DRAFT_7186</name>
</gene>
<proteinExistence type="predicted"/>
<dbReference type="Proteomes" id="UP001595075">
    <property type="component" value="Unassembled WGS sequence"/>
</dbReference>